<proteinExistence type="predicted"/>
<dbReference type="KEGG" id="vg:19736011"/>
<keyword evidence="1" id="KW-0675">Receptor</keyword>
<name>A0A059PAN1_9CAUD</name>
<dbReference type="Proteomes" id="UP000204240">
    <property type="component" value="Segment"/>
</dbReference>
<dbReference type="Gene3D" id="2.60.520.10">
    <property type="entry name" value="Phage fibre proteins"/>
    <property type="match status" value="1"/>
</dbReference>
<dbReference type="GeneID" id="19736011"/>
<evidence type="ECO:0000313" key="1">
    <source>
        <dbReference type="EMBL" id="AFY98435.1"/>
    </source>
</evidence>
<reference evidence="1 2" key="1">
    <citation type="journal article" date="2014" name="Int. J. Food Microbiol.">
        <title>Sequence and comparative analysis of Leuconostoc dairy bacteriophages.</title>
        <authorList>
            <person name="Kot W."/>
            <person name="Hansen L.H."/>
            <person name="Neve H."/>
            <person name="Hammer K."/>
            <person name="Jacobsen S."/>
            <person name="Pedersen P.D."/>
            <person name="Sorensen S.J."/>
            <person name="Heller K.J."/>
            <person name="Vogensen F.K."/>
        </authorList>
    </citation>
    <scope>NUCLEOTIDE SEQUENCE [LARGE SCALE GENOMIC DNA]</scope>
</reference>
<evidence type="ECO:0000313" key="2">
    <source>
        <dbReference type="Proteomes" id="UP000204240"/>
    </source>
</evidence>
<keyword evidence="2" id="KW-1185">Reference proteome</keyword>
<protein>
    <submittedName>
        <fullName evidence="1">Receptor-binding protein</fullName>
    </submittedName>
</protein>
<accession>A0A059PAN1</accession>
<gene>
    <name evidence="1" type="ORF">phiLN34_025</name>
</gene>
<dbReference type="EMBL" id="KC013027">
    <property type="protein sequence ID" value="AFY98435.1"/>
    <property type="molecule type" value="Genomic_DNA"/>
</dbReference>
<organism evidence="1 2">
    <name type="scientific">Leuconostoc phage LN34</name>
    <dbReference type="NCBI Taxonomy" id="1262519"/>
    <lineage>
        <taxon>Viruses</taxon>
        <taxon>Duplodnaviria</taxon>
        <taxon>Heunggongvirae</taxon>
        <taxon>Uroviricota</taxon>
        <taxon>Caudoviricetes</taxon>
        <taxon>Mccleskeyvirinae</taxon>
        <taxon>Unaquatrovirus</taxon>
        <taxon>Unaquatrovirus LN34</taxon>
    </lineage>
</organism>
<sequence length="255" mass="27842">MTLNTNEIVYTADLMNISPANDAQIYGKDGNYILSGLEIRDVTPTSATLTAGRALIQGRLFELKANTKYSLTAGTSQYLGLEIDLTKNNIDDGMGNITNNQFTVKSNDKEYGDTQLGDSQSFVAFYQVNTQTQTSTQLVFPYHFTQDLTHGYGDVGFPADTRSVRPMVRRIGKNVQVHGVLTNKHTVNNGQSNLVMRTLPAGCRPMQRVYGTTPSGGAVYEVDIDTNGNILLTNFTGRAINPGGFISITFNFMAA</sequence>
<dbReference type="RefSeq" id="YP_009044896.1">
    <property type="nucleotide sequence ID" value="NC_024388.1"/>
</dbReference>